<evidence type="ECO:0000313" key="3">
    <source>
        <dbReference type="Proteomes" id="UP000835052"/>
    </source>
</evidence>
<organism evidence="2 3">
    <name type="scientific">Caenorhabditis auriculariae</name>
    <dbReference type="NCBI Taxonomy" id="2777116"/>
    <lineage>
        <taxon>Eukaryota</taxon>
        <taxon>Metazoa</taxon>
        <taxon>Ecdysozoa</taxon>
        <taxon>Nematoda</taxon>
        <taxon>Chromadorea</taxon>
        <taxon>Rhabditida</taxon>
        <taxon>Rhabditina</taxon>
        <taxon>Rhabditomorpha</taxon>
        <taxon>Rhabditoidea</taxon>
        <taxon>Rhabditidae</taxon>
        <taxon>Peloderinae</taxon>
        <taxon>Caenorhabditis</taxon>
    </lineage>
</organism>
<gene>
    <name evidence="2" type="ORF">CAUJ_LOCUS9822</name>
</gene>
<dbReference type="AlphaFoldDB" id="A0A8S1HC14"/>
<evidence type="ECO:0000256" key="1">
    <source>
        <dbReference type="SAM" id="MobiDB-lite"/>
    </source>
</evidence>
<dbReference type="EMBL" id="CAJGYM010000039">
    <property type="protein sequence ID" value="CAD6193903.1"/>
    <property type="molecule type" value="Genomic_DNA"/>
</dbReference>
<proteinExistence type="predicted"/>
<protein>
    <submittedName>
        <fullName evidence="2">Uncharacterized protein</fullName>
    </submittedName>
</protein>
<name>A0A8S1HC14_9PELO</name>
<reference evidence="2" key="1">
    <citation type="submission" date="2020-10" db="EMBL/GenBank/DDBJ databases">
        <authorList>
            <person name="Kikuchi T."/>
        </authorList>
    </citation>
    <scope>NUCLEOTIDE SEQUENCE</scope>
    <source>
        <strain evidence="2">NKZ352</strain>
    </source>
</reference>
<sequence length="71" mass="7719">MKGIGYAFHLRVWLGKSPGGREADGPAFAQACLQKHCLCEGRPVTLPAPRPFRKPGPALAGLKKKWPARPE</sequence>
<evidence type="ECO:0000313" key="2">
    <source>
        <dbReference type="EMBL" id="CAD6193903.1"/>
    </source>
</evidence>
<feature type="compositionally biased region" description="Basic residues" evidence="1">
    <location>
        <begin position="62"/>
        <end position="71"/>
    </location>
</feature>
<keyword evidence="3" id="KW-1185">Reference proteome</keyword>
<accession>A0A8S1HC14</accession>
<feature type="region of interest" description="Disordered" evidence="1">
    <location>
        <begin position="50"/>
        <end position="71"/>
    </location>
</feature>
<comment type="caution">
    <text evidence="2">The sequence shown here is derived from an EMBL/GenBank/DDBJ whole genome shotgun (WGS) entry which is preliminary data.</text>
</comment>
<dbReference type="Proteomes" id="UP000835052">
    <property type="component" value="Unassembled WGS sequence"/>
</dbReference>